<keyword evidence="3" id="KW-1185">Reference proteome</keyword>
<dbReference type="Proteomes" id="UP001157161">
    <property type="component" value="Unassembled WGS sequence"/>
</dbReference>
<dbReference type="AlphaFoldDB" id="A0AA37XCU6"/>
<sequence length="189" mass="18981">MRHRADGPRRGYRGHVSETPAASDPDVVAGLAVRAVSRTLLAMAACAVGIGLVGAGAASMAQVERGGGGAEVVVPGVSVLMIGQLAALVATGLAAWALVQLLRRRVPDPAHGVAGLGRALGLCSRFLVVGCAAGVVYWLVARPGTAISAILGAVVAVQVAFVIGLVRSRILVLRPRARRPAAGPPTPAA</sequence>
<reference evidence="2" key="1">
    <citation type="journal article" date="2014" name="Int. J. Syst. Evol. Microbiol.">
        <title>Complete genome sequence of Corynebacterium casei LMG S-19264T (=DSM 44701T), isolated from a smear-ripened cheese.</title>
        <authorList>
            <consortium name="US DOE Joint Genome Institute (JGI-PGF)"/>
            <person name="Walter F."/>
            <person name="Albersmeier A."/>
            <person name="Kalinowski J."/>
            <person name="Ruckert C."/>
        </authorList>
    </citation>
    <scope>NUCLEOTIDE SEQUENCE</scope>
    <source>
        <strain evidence="2">NBRC 112290</strain>
    </source>
</reference>
<name>A0AA37XCU6_9MICO</name>
<dbReference type="EMBL" id="BSUM01000001">
    <property type="protein sequence ID" value="GMA30315.1"/>
    <property type="molecule type" value="Genomic_DNA"/>
</dbReference>
<feature type="transmembrane region" description="Helical" evidence="1">
    <location>
        <begin position="119"/>
        <end position="140"/>
    </location>
</feature>
<comment type="caution">
    <text evidence="2">The sequence shown here is derived from an EMBL/GenBank/DDBJ whole genome shotgun (WGS) entry which is preliminary data.</text>
</comment>
<accession>A0AA37XCU6</accession>
<feature type="transmembrane region" description="Helical" evidence="1">
    <location>
        <begin position="73"/>
        <end position="99"/>
    </location>
</feature>
<keyword evidence="1" id="KW-0812">Transmembrane</keyword>
<feature type="transmembrane region" description="Helical" evidence="1">
    <location>
        <begin position="40"/>
        <end position="61"/>
    </location>
</feature>
<keyword evidence="1" id="KW-1133">Transmembrane helix</keyword>
<keyword evidence="1" id="KW-0472">Membrane</keyword>
<gene>
    <name evidence="2" type="ORF">GCM10025875_03070</name>
</gene>
<evidence type="ECO:0000256" key="1">
    <source>
        <dbReference type="SAM" id="Phobius"/>
    </source>
</evidence>
<evidence type="ECO:0000313" key="2">
    <source>
        <dbReference type="EMBL" id="GMA30315.1"/>
    </source>
</evidence>
<organism evidence="2 3">
    <name type="scientific">Litorihabitans aurantiacus</name>
    <dbReference type="NCBI Taxonomy" id="1930061"/>
    <lineage>
        <taxon>Bacteria</taxon>
        <taxon>Bacillati</taxon>
        <taxon>Actinomycetota</taxon>
        <taxon>Actinomycetes</taxon>
        <taxon>Micrococcales</taxon>
        <taxon>Beutenbergiaceae</taxon>
        <taxon>Litorihabitans</taxon>
    </lineage>
</organism>
<feature type="transmembrane region" description="Helical" evidence="1">
    <location>
        <begin position="146"/>
        <end position="166"/>
    </location>
</feature>
<proteinExistence type="predicted"/>
<evidence type="ECO:0008006" key="4">
    <source>
        <dbReference type="Google" id="ProtNLM"/>
    </source>
</evidence>
<evidence type="ECO:0000313" key="3">
    <source>
        <dbReference type="Proteomes" id="UP001157161"/>
    </source>
</evidence>
<reference evidence="2" key="2">
    <citation type="submission" date="2023-02" db="EMBL/GenBank/DDBJ databases">
        <authorList>
            <person name="Sun Q."/>
            <person name="Mori K."/>
        </authorList>
    </citation>
    <scope>NUCLEOTIDE SEQUENCE</scope>
    <source>
        <strain evidence="2">NBRC 112290</strain>
    </source>
</reference>
<protein>
    <recommendedName>
        <fullName evidence="4">DUF2975 domain-containing protein</fullName>
    </recommendedName>
</protein>